<reference evidence="3" key="1">
    <citation type="journal article" date="2005" name="Nature">
        <title>The map-based sequence of the rice genome.</title>
        <authorList>
            <consortium name="International rice genome sequencing project (IRGSP)"/>
            <person name="Matsumoto T."/>
            <person name="Wu J."/>
            <person name="Kanamori H."/>
            <person name="Katayose Y."/>
            <person name="Fujisawa M."/>
            <person name="Namiki N."/>
            <person name="Mizuno H."/>
            <person name="Yamamoto K."/>
            <person name="Antonio B.A."/>
            <person name="Baba T."/>
            <person name="Sakata K."/>
            <person name="Nagamura Y."/>
            <person name="Aoki H."/>
            <person name="Arikawa K."/>
            <person name="Arita K."/>
            <person name="Bito T."/>
            <person name="Chiden Y."/>
            <person name="Fujitsuka N."/>
            <person name="Fukunaka R."/>
            <person name="Hamada M."/>
            <person name="Harada C."/>
            <person name="Hayashi A."/>
            <person name="Hijishita S."/>
            <person name="Honda M."/>
            <person name="Hosokawa S."/>
            <person name="Ichikawa Y."/>
            <person name="Idonuma A."/>
            <person name="Iijima M."/>
            <person name="Ikeda M."/>
            <person name="Ikeno M."/>
            <person name="Ito K."/>
            <person name="Ito S."/>
            <person name="Ito T."/>
            <person name="Ito Y."/>
            <person name="Ito Y."/>
            <person name="Iwabuchi A."/>
            <person name="Kamiya K."/>
            <person name="Karasawa W."/>
            <person name="Kurita K."/>
            <person name="Katagiri S."/>
            <person name="Kikuta A."/>
            <person name="Kobayashi H."/>
            <person name="Kobayashi N."/>
            <person name="Machita K."/>
            <person name="Maehara T."/>
            <person name="Masukawa M."/>
            <person name="Mizubayashi T."/>
            <person name="Mukai Y."/>
            <person name="Nagasaki H."/>
            <person name="Nagata Y."/>
            <person name="Naito S."/>
            <person name="Nakashima M."/>
            <person name="Nakama Y."/>
            <person name="Nakamichi Y."/>
            <person name="Nakamura M."/>
            <person name="Meguro A."/>
            <person name="Negishi M."/>
            <person name="Ohta I."/>
            <person name="Ohta T."/>
            <person name="Okamoto M."/>
            <person name="Ono N."/>
            <person name="Saji S."/>
            <person name="Sakaguchi M."/>
            <person name="Sakai K."/>
            <person name="Shibata M."/>
            <person name="Shimokawa T."/>
            <person name="Song J."/>
            <person name="Takazaki Y."/>
            <person name="Terasawa K."/>
            <person name="Tsugane M."/>
            <person name="Tsuji K."/>
            <person name="Ueda S."/>
            <person name="Waki K."/>
            <person name="Yamagata H."/>
            <person name="Yamamoto M."/>
            <person name="Yamamoto S."/>
            <person name="Yamane H."/>
            <person name="Yoshiki S."/>
            <person name="Yoshihara R."/>
            <person name="Yukawa K."/>
            <person name="Zhong H."/>
            <person name="Yano M."/>
            <person name="Yuan Q."/>
            <person name="Ouyang S."/>
            <person name="Liu J."/>
            <person name="Jones K.M."/>
            <person name="Gansberger K."/>
            <person name="Moffat K."/>
            <person name="Hill J."/>
            <person name="Bera J."/>
            <person name="Fadrosh D."/>
            <person name="Jin S."/>
            <person name="Johri S."/>
            <person name="Kim M."/>
            <person name="Overton L."/>
            <person name="Reardon M."/>
            <person name="Tsitrin T."/>
            <person name="Vuong H."/>
            <person name="Weaver B."/>
            <person name="Ciecko A."/>
            <person name="Tallon L."/>
            <person name="Jackson J."/>
            <person name="Pai G."/>
            <person name="Aken S.V."/>
            <person name="Utterback T."/>
            <person name="Reidmuller S."/>
            <person name="Feldblyum T."/>
            <person name="Hsiao J."/>
            <person name="Zismann V."/>
            <person name="Iobst S."/>
            <person name="de Vazeille A.R."/>
            <person name="Buell C.R."/>
            <person name="Ying K."/>
            <person name="Li Y."/>
            <person name="Lu T."/>
            <person name="Huang Y."/>
            <person name="Zhao Q."/>
            <person name="Feng Q."/>
            <person name="Zhang L."/>
            <person name="Zhu J."/>
            <person name="Weng Q."/>
            <person name="Mu J."/>
            <person name="Lu Y."/>
            <person name="Fan D."/>
            <person name="Liu Y."/>
            <person name="Guan J."/>
            <person name="Zhang Y."/>
            <person name="Yu S."/>
            <person name="Liu X."/>
            <person name="Zhang Y."/>
            <person name="Hong G."/>
            <person name="Han B."/>
            <person name="Choisne N."/>
            <person name="Demange N."/>
            <person name="Orjeda G."/>
            <person name="Samain S."/>
            <person name="Cattolico L."/>
            <person name="Pelletier E."/>
            <person name="Couloux A."/>
            <person name="Segurens B."/>
            <person name="Wincker P."/>
            <person name="D'Hont A."/>
            <person name="Scarpelli C."/>
            <person name="Weissenbach J."/>
            <person name="Salanoubat M."/>
            <person name="Quetier F."/>
            <person name="Yu Y."/>
            <person name="Kim H.R."/>
            <person name="Rambo T."/>
            <person name="Currie J."/>
            <person name="Collura K."/>
            <person name="Luo M."/>
            <person name="Yang T."/>
            <person name="Ammiraju J.S.S."/>
            <person name="Engler F."/>
            <person name="Soderlund C."/>
            <person name="Wing R.A."/>
            <person name="Palmer L.E."/>
            <person name="de la Bastide M."/>
            <person name="Spiegel L."/>
            <person name="Nascimento L."/>
            <person name="Zutavern T."/>
            <person name="O'Shaughnessy A."/>
            <person name="Dike S."/>
            <person name="Dedhia N."/>
            <person name="Preston R."/>
            <person name="Balija V."/>
            <person name="McCombie W.R."/>
            <person name="Chow T."/>
            <person name="Chen H."/>
            <person name="Chung M."/>
            <person name="Chen C."/>
            <person name="Shaw J."/>
            <person name="Wu H."/>
            <person name="Hsiao K."/>
            <person name="Chao Y."/>
            <person name="Chu M."/>
            <person name="Cheng C."/>
            <person name="Hour A."/>
            <person name="Lee P."/>
            <person name="Lin S."/>
            <person name="Lin Y."/>
            <person name="Liou J."/>
            <person name="Liu S."/>
            <person name="Hsing Y."/>
            <person name="Raghuvanshi S."/>
            <person name="Mohanty A."/>
            <person name="Bharti A.K."/>
            <person name="Gaur A."/>
            <person name="Gupta V."/>
            <person name="Kumar D."/>
            <person name="Ravi V."/>
            <person name="Vij S."/>
            <person name="Kapur A."/>
            <person name="Khurana P."/>
            <person name="Khurana P."/>
            <person name="Khurana J.P."/>
            <person name="Tyagi A.K."/>
            <person name="Gaikwad K."/>
            <person name="Singh A."/>
            <person name="Dalal V."/>
            <person name="Srivastava S."/>
            <person name="Dixit A."/>
            <person name="Pal A.K."/>
            <person name="Ghazi I.A."/>
            <person name="Yadav M."/>
            <person name="Pandit A."/>
            <person name="Bhargava A."/>
            <person name="Sureshbabu K."/>
            <person name="Batra K."/>
            <person name="Sharma T.R."/>
            <person name="Mohapatra T."/>
            <person name="Singh N.K."/>
            <person name="Messing J."/>
            <person name="Nelson A.B."/>
            <person name="Fuks G."/>
            <person name="Kavchok S."/>
            <person name="Keizer G."/>
            <person name="Linton E."/>
            <person name="Llaca V."/>
            <person name="Song R."/>
            <person name="Tanyolac B."/>
            <person name="Young S."/>
            <person name="Ho-Il K."/>
            <person name="Hahn J.H."/>
            <person name="Sangsakoo G."/>
            <person name="Vanavichit A."/>
            <person name="de Mattos Luiz.A.T."/>
            <person name="Zimmer P.D."/>
            <person name="Malone G."/>
            <person name="Dellagostin O."/>
            <person name="de Oliveira A.C."/>
            <person name="Bevan M."/>
            <person name="Bancroft I."/>
            <person name="Minx P."/>
            <person name="Cordum H."/>
            <person name="Wilson R."/>
            <person name="Cheng Z."/>
            <person name="Jin W."/>
            <person name="Jiang J."/>
            <person name="Leong S.A."/>
            <person name="Iwama H."/>
            <person name="Gojobori T."/>
            <person name="Itoh T."/>
            <person name="Niimura Y."/>
            <person name="Fujii Y."/>
            <person name="Habara T."/>
            <person name="Sakai H."/>
            <person name="Sato Y."/>
            <person name="Wilson G."/>
            <person name="Kumar K."/>
            <person name="McCouch S."/>
            <person name="Juretic N."/>
            <person name="Hoen D."/>
            <person name="Wright S."/>
            <person name="Bruskiewich R."/>
            <person name="Bureau T."/>
            <person name="Miyao A."/>
            <person name="Hirochika H."/>
            <person name="Nishikawa T."/>
            <person name="Kadowaki K."/>
            <person name="Sugiura M."/>
            <person name="Burr B."/>
            <person name="Sasaki T."/>
        </authorList>
    </citation>
    <scope>NUCLEOTIDE SEQUENCE [LARGE SCALE GENOMIC DNA]</scope>
    <source>
        <strain evidence="3">cv. Nipponbare</strain>
    </source>
</reference>
<dbReference type="AlphaFoldDB" id="Q6YXA9"/>
<feature type="region of interest" description="Disordered" evidence="1">
    <location>
        <begin position="1"/>
        <end position="29"/>
    </location>
</feature>
<protein>
    <submittedName>
        <fullName evidence="2">Uncharacterized protein</fullName>
    </submittedName>
</protein>
<organism evidence="2 3">
    <name type="scientific">Oryza sativa subsp. japonica</name>
    <name type="common">Rice</name>
    <dbReference type="NCBI Taxonomy" id="39947"/>
    <lineage>
        <taxon>Eukaryota</taxon>
        <taxon>Viridiplantae</taxon>
        <taxon>Streptophyta</taxon>
        <taxon>Embryophyta</taxon>
        <taxon>Tracheophyta</taxon>
        <taxon>Spermatophyta</taxon>
        <taxon>Magnoliopsida</taxon>
        <taxon>Liliopsida</taxon>
        <taxon>Poales</taxon>
        <taxon>Poaceae</taxon>
        <taxon>BOP clade</taxon>
        <taxon>Oryzoideae</taxon>
        <taxon>Oryzeae</taxon>
        <taxon>Oryzinae</taxon>
        <taxon>Oryza</taxon>
        <taxon>Oryza sativa</taxon>
    </lineage>
</organism>
<evidence type="ECO:0000313" key="2">
    <source>
        <dbReference type="EMBL" id="BAD17544.1"/>
    </source>
</evidence>
<dbReference type="EMBL" id="AP005709">
    <property type="protein sequence ID" value="BAD17544.1"/>
    <property type="molecule type" value="Genomic_DNA"/>
</dbReference>
<accession>Q6YXA9</accession>
<proteinExistence type="predicted"/>
<evidence type="ECO:0000313" key="3">
    <source>
        <dbReference type="Proteomes" id="UP000000763"/>
    </source>
</evidence>
<evidence type="ECO:0000256" key="1">
    <source>
        <dbReference type="SAM" id="MobiDB-lite"/>
    </source>
</evidence>
<name>Q6YXA9_ORYSJ</name>
<reference evidence="3" key="2">
    <citation type="journal article" date="2008" name="Nucleic Acids Res.">
        <title>The rice annotation project database (RAP-DB): 2008 update.</title>
        <authorList>
            <consortium name="The rice annotation project (RAP)"/>
        </authorList>
    </citation>
    <scope>GENOME REANNOTATION</scope>
    <source>
        <strain evidence="3">cv. Nipponbare</strain>
    </source>
</reference>
<gene>
    <name evidence="2" type="primary">P0646B04.24</name>
</gene>
<sequence length="140" mass="14630">MAAVGPNRGDRSSLARGRRGGARKPVAAVRSPVMESGFQSPLWLDPVVPRPDLPCGTVAGGTGCSRKTEWARRAARVWAVGYSRRSVMDPSLSRPDLALAALPPGLRRGEDNGMCGKAREISVVVVCGRGDDAAHGGGAR</sequence>
<dbReference type="Proteomes" id="UP000000763">
    <property type="component" value="Chromosome 9"/>
</dbReference>